<proteinExistence type="predicted"/>
<reference evidence="1" key="1">
    <citation type="submission" date="2021-06" db="EMBL/GenBank/DDBJ databases">
        <authorList>
            <person name="Kallberg Y."/>
            <person name="Tangrot J."/>
            <person name="Rosling A."/>
        </authorList>
    </citation>
    <scope>NUCLEOTIDE SEQUENCE</scope>
    <source>
        <strain evidence="1">IL203A</strain>
    </source>
</reference>
<evidence type="ECO:0000313" key="1">
    <source>
        <dbReference type="EMBL" id="CAG8740457.1"/>
    </source>
</evidence>
<dbReference type="EMBL" id="CAJVPU010041003">
    <property type="protein sequence ID" value="CAG8740457.1"/>
    <property type="molecule type" value="Genomic_DNA"/>
</dbReference>
<organism evidence="1 2">
    <name type="scientific">Dentiscutata heterogama</name>
    <dbReference type="NCBI Taxonomy" id="1316150"/>
    <lineage>
        <taxon>Eukaryota</taxon>
        <taxon>Fungi</taxon>
        <taxon>Fungi incertae sedis</taxon>
        <taxon>Mucoromycota</taxon>
        <taxon>Glomeromycotina</taxon>
        <taxon>Glomeromycetes</taxon>
        <taxon>Diversisporales</taxon>
        <taxon>Gigasporaceae</taxon>
        <taxon>Dentiscutata</taxon>
    </lineage>
</organism>
<dbReference type="Proteomes" id="UP000789702">
    <property type="component" value="Unassembled WGS sequence"/>
</dbReference>
<keyword evidence="2" id="KW-1185">Reference proteome</keyword>
<name>A0ACA9Q8C8_9GLOM</name>
<comment type="caution">
    <text evidence="1">The sequence shown here is derived from an EMBL/GenBank/DDBJ whole genome shotgun (WGS) entry which is preliminary data.</text>
</comment>
<accession>A0ACA9Q8C8</accession>
<evidence type="ECO:0000313" key="2">
    <source>
        <dbReference type="Proteomes" id="UP000789702"/>
    </source>
</evidence>
<protein>
    <submittedName>
        <fullName evidence="1">4661_t:CDS:1</fullName>
    </submittedName>
</protein>
<gene>
    <name evidence="1" type="ORF">DHETER_LOCUS14012</name>
</gene>
<feature type="non-terminal residue" evidence="1">
    <location>
        <position position="77"/>
    </location>
</feature>
<sequence>MNGLLQVMGPAFVPLFQSVTKGSGPPIPPNGFVNVQQLQCWIHEKLLALSQEWIGDIEQPYIFDPEEKLKLRLIDEQ</sequence>